<keyword evidence="3" id="KW-1185">Reference proteome</keyword>
<name>A0A9N7MT49_STRHE</name>
<sequence>MKMMTLLCPSLSPNVTISREPSPTITARTTQDLPPPVSSVIADTKLAVNRSPLKITDDYPCL</sequence>
<reference evidence="2" key="1">
    <citation type="submission" date="2019-12" db="EMBL/GenBank/DDBJ databases">
        <authorList>
            <person name="Scholes J."/>
        </authorList>
    </citation>
    <scope>NUCLEOTIDE SEQUENCE</scope>
</reference>
<feature type="compositionally biased region" description="Polar residues" evidence="1">
    <location>
        <begin position="17"/>
        <end position="32"/>
    </location>
</feature>
<dbReference type="AlphaFoldDB" id="A0A9N7MT49"/>
<feature type="non-terminal residue" evidence="2">
    <location>
        <position position="62"/>
    </location>
</feature>
<organism evidence="2 3">
    <name type="scientific">Striga hermonthica</name>
    <name type="common">Purple witchweed</name>
    <name type="synonym">Buchnera hermonthica</name>
    <dbReference type="NCBI Taxonomy" id="68872"/>
    <lineage>
        <taxon>Eukaryota</taxon>
        <taxon>Viridiplantae</taxon>
        <taxon>Streptophyta</taxon>
        <taxon>Embryophyta</taxon>
        <taxon>Tracheophyta</taxon>
        <taxon>Spermatophyta</taxon>
        <taxon>Magnoliopsida</taxon>
        <taxon>eudicotyledons</taxon>
        <taxon>Gunneridae</taxon>
        <taxon>Pentapetalae</taxon>
        <taxon>asterids</taxon>
        <taxon>lamiids</taxon>
        <taxon>Lamiales</taxon>
        <taxon>Orobanchaceae</taxon>
        <taxon>Buchnereae</taxon>
        <taxon>Striga</taxon>
    </lineage>
</organism>
<evidence type="ECO:0000313" key="2">
    <source>
        <dbReference type="EMBL" id="CAA0818775.1"/>
    </source>
</evidence>
<dbReference type="EMBL" id="CACSLK010017620">
    <property type="protein sequence ID" value="CAA0818775.1"/>
    <property type="molecule type" value="Genomic_DNA"/>
</dbReference>
<protein>
    <submittedName>
        <fullName evidence="2">Uncharacterized protein</fullName>
    </submittedName>
</protein>
<evidence type="ECO:0000256" key="1">
    <source>
        <dbReference type="SAM" id="MobiDB-lite"/>
    </source>
</evidence>
<dbReference type="Proteomes" id="UP001153555">
    <property type="component" value="Unassembled WGS sequence"/>
</dbReference>
<feature type="region of interest" description="Disordered" evidence="1">
    <location>
        <begin position="17"/>
        <end position="37"/>
    </location>
</feature>
<evidence type="ECO:0000313" key="3">
    <source>
        <dbReference type="Proteomes" id="UP001153555"/>
    </source>
</evidence>
<proteinExistence type="predicted"/>
<gene>
    <name evidence="2" type="ORF">SHERM_17666</name>
</gene>
<comment type="caution">
    <text evidence="2">The sequence shown here is derived from an EMBL/GenBank/DDBJ whole genome shotgun (WGS) entry which is preliminary data.</text>
</comment>
<accession>A0A9N7MT49</accession>